<name>A0A6C0DEQ1_9ZZZZ</name>
<dbReference type="Pfam" id="PF19075">
    <property type="entry name" value="DUF5771"/>
    <property type="match status" value="1"/>
</dbReference>
<sequence length="137" mass="15468">MSSPTNCPTGYKLRKSYTRKFRNSIVSTGYTVRRKGKLYTAKPKTGAVHVPAKCIKNRTVKGPTVFGKLRKGDLIKYGYQYRLADRLRHGALEKAIKHYGALSVYHKLDAVAKLTKHTAPDASAIFSKDREWVRAQL</sequence>
<organism evidence="1">
    <name type="scientific">viral metagenome</name>
    <dbReference type="NCBI Taxonomy" id="1070528"/>
    <lineage>
        <taxon>unclassified sequences</taxon>
        <taxon>metagenomes</taxon>
        <taxon>organismal metagenomes</taxon>
    </lineage>
</organism>
<dbReference type="EMBL" id="MN739587">
    <property type="protein sequence ID" value="QHT14664.1"/>
    <property type="molecule type" value="Genomic_DNA"/>
</dbReference>
<protein>
    <submittedName>
        <fullName evidence="1">Uncharacterized protein</fullName>
    </submittedName>
</protein>
<reference evidence="1" key="1">
    <citation type="journal article" date="2020" name="Nature">
        <title>Giant virus diversity and host interactions through global metagenomics.</title>
        <authorList>
            <person name="Schulz F."/>
            <person name="Roux S."/>
            <person name="Paez-Espino D."/>
            <person name="Jungbluth S."/>
            <person name="Walsh D.A."/>
            <person name="Denef V.J."/>
            <person name="McMahon K.D."/>
            <person name="Konstantinidis K.T."/>
            <person name="Eloe-Fadrosh E.A."/>
            <person name="Kyrpides N.C."/>
            <person name="Woyke T."/>
        </authorList>
    </citation>
    <scope>NUCLEOTIDE SEQUENCE</scope>
    <source>
        <strain evidence="1">GVMAG-M-3300023174-141</strain>
    </source>
</reference>
<dbReference type="AlphaFoldDB" id="A0A6C0DEQ1"/>
<dbReference type="InterPro" id="IPR043905">
    <property type="entry name" value="DUF5771"/>
</dbReference>
<accession>A0A6C0DEQ1</accession>
<proteinExistence type="predicted"/>
<evidence type="ECO:0000313" key="1">
    <source>
        <dbReference type="EMBL" id="QHT14664.1"/>
    </source>
</evidence>